<proteinExistence type="inferred from homology"/>
<dbReference type="InterPro" id="IPR027417">
    <property type="entry name" value="P-loop_NTPase"/>
</dbReference>
<name>A0ABQ1IKN1_9PROT</name>
<dbReference type="CDD" id="cd03257">
    <property type="entry name" value="ABC_NikE_OppD_transporters"/>
    <property type="match status" value="1"/>
</dbReference>
<dbReference type="PROSITE" id="PS50893">
    <property type="entry name" value="ABC_TRANSPORTER_2"/>
    <property type="match status" value="1"/>
</dbReference>
<evidence type="ECO:0000256" key="3">
    <source>
        <dbReference type="ARBA" id="ARBA00022448"/>
    </source>
</evidence>
<accession>A0ABQ1IKN1</accession>
<dbReference type="GO" id="GO:0005524">
    <property type="term" value="F:ATP binding"/>
    <property type="evidence" value="ECO:0007669"/>
    <property type="project" value="UniProtKB-KW"/>
</dbReference>
<dbReference type="EMBL" id="BMDZ01000028">
    <property type="protein sequence ID" value="GGB42959.1"/>
    <property type="molecule type" value="Genomic_DNA"/>
</dbReference>
<sequence>MTGGDGVDRAGRPDWLDIQDLSVAFPGPDGMVQAVRGISLSMAAGERLAIVGESGSGKSISMRAVMGLLPHQARVQATRLAFDGIDLLAGHAMRRLRGRRIAMVLQDPKAALDPVMTAGAQIAEGLRLHRGLRGRAARAAALDLLDRVRIDGPARVHDLYPHQMSGGMAQRVMIAMMLAGEPELLIADEPTSALDVSVRGEILALIDGLVRDRAMGLVLISHDLDLVAAFTDRVAVMYGGRIMETLPADGLAHARHPYTRGLIGCRPRLDARVAPLPVLVRDPRWLTPSPGAGTTGDAS</sequence>
<evidence type="ECO:0000313" key="9">
    <source>
        <dbReference type="EMBL" id="GGB42959.1"/>
    </source>
</evidence>
<comment type="similarity">
    <text evidence="2">Belongs to the ABC transporter superfamily.</text>
</comment>
<evidence type="ECO:0000259" key="8">
    <source>
        <dbReference type="PROSITE" id="PS50893"/>
    </source>
</evidence>
<gene>
    <name evidence="9" type="ORF">GCM10011505_25400</name>
</gene>
<dbReference type="PANTHER" id="PTHR43297:SF2">
    <property type="entry name" value="DIPEPTIDE TRANSPORT ATP-BINDING PROTEIN DPPD"/>
    <property type="match status" value="1"/>
</dbReference>
<keyword evidence="5" id="KW-0547">Nucleotide-binding</keyword>
<dbReference type="InterPro" id="IPR003439">
    <property type="entry name" value="ABC_transporter-like_ATP-bd"/>
</dbReference>
<dbReference type="Proteomes" id="UP000603352">
    <property type="component" value="Unassembled WGS sequence"/>
</dbReference>
<protein>
    <submittedName>
        <fullName evidence="9">Peptide ABC transporter ATP-binding protein</fullName>
    </submittedName>
</protein>
<keyword evidence="4" id="KW-1003">Cell membrane</keyword>
<comment type="subcellular location">
    <subcellularLocation>
        <location evidence="1">Cell inner membrane</location>
        <topology evidence="1">Peripheral membrane protein</topology>
    </subcellularLocation>
</comment>
<dbReference type="PANTHER" id="PTHR43297">
    <property type="entry name" value="OLIGOPEPTIDE TRANSPORT ATP-BINDING PROTEIN APPD"/>
    <property type="match status" value="1"/>
</dbReference>
<keyword evidence="6 9" id="KW-0067">ATP-binding</keyword>
<evidence type="ECO:0000313" key="10">
    <source>
        <dbReference type="Proteomes" id="UP000603352"/>
    </source>
</evidence>
<dbReference type="Pfam" id="PF00005">
    <property type="entry name" value="ABC_tran"/>
    <property type="match status" value="1"/>
</dbReference>
<evidence type="ECO:0000256" key="1">
    <source>
        <dbReference type="ARBA" id="ARBA00004417"/>
    </source>
</evidence>
<dbReference type="InterPro" id="IPR003593">
    <property type="entry name" value="AAA+_ATPase"/>
</dbReference>
<keyword evidence="3" id="KW-0813">Transport</keyword>
<dbReference type="PROSITE" id="PS00211">
    <property type="entry name" value="ABC_TRANSPORTER_1"/>
    <property type="match status" value="1"/>
</dbReference>
<evidence type="ECO:0000256" key="5">
    <source>
        <dbReference type="ARBA" id="ARBA00022741"/>
    </source>
</evidence>
<dbReference type="RefSeq" id="WP_188578376.1">
    <property type="nucleotide sequence ID" value="NZ_BMDZ01000028.1"/>
</dbReference>
<evidence type="ECO:0000256" key="6">
    <source>
        <dbReference type="ARBA" id="ARBA00022840"/>
    </source>
</evidence>
<reference evidence="10" key="1">
    <citation type="journal article" date="2019" name="Int. J. Syst. Evol. Microbiol.">
        <title>The Global Catalogue of Microorganisms (GCM) 10K type strain sequencing project: providing services to taxonomists for standard genome sequencing and annotation.</title>
        <authorList>
            <consortium name="The Broad Institute Genomics Platform"/>
            <consortium name="The Broad Institute Genome Sequencing Center for Infectious Disease"/>
            <person name="Wu L."/>
            <person name="Ma J."/>
        </authorList>
    </citation>
    <scope>NUCLEOTIDE SEQUENCE [LARGE SCALE GENOMIC DNA]</scope>
    <source>
        <strain evidence="10">CGMCC 1.10188</strain>
    </source>
</reference>
<dbReference type="InterPro" id="IPR017871">
    <property type="entry name" value="ABC_transporter-like_CS"/>
</dbReference>
<organism evidence="9 10">
    <name type="scientific">Tistrella bauzanensis</name>
    <dbReference type="NCBI Taxonomy" id="657419"/>
    <lineage>
        <taxon>Bacteria</taxon>
        <taxon>Pseudomonadati</taxon>
        <taxon>Pseudomonadota</taxon>
        <taxon>Alphaproteobacteria</taxon>
        <taxon>Geminicoccales</taxon>
        <taxon>Geminicoccaceae</taxon>
        <taxon>Tistrella</taxon>
    </lineage>
</organism>
<keyword evidence="7" id="KW-0472">Membrane</keyword>
<comment type="caution">
    <text evidence="9">The sequence shown here is derived from an EMBL/GenBank/DDBJ whole genome shotgun (WGS) entry which is preliminary data.</text>
</comment>
<feature type="domain" description="ABC transporter" evidence="8">
    <location>
        <begin position="16"/>
        <end position="264"/>
    </location>
</feature>
<evidence type="ECO:0000256" key="4">
    <source>
        <dbReference type="ARBA" id="ARBA00022475"/>
    </source>
</evidence>
<dbReference type="SMART" id="SM00382">
    <property type="entry name" value="AAA"/>
    <property type="match status" value="1"/>
</dbReference>
<dbReference type="Gene3D" id="3.40.50.300">
    <property type="entry name" value="P-loop containing nucleotide triphosphate hydrolases"/>
    <property type="match status" value="1"/>
</dbReference>
<evidence type="ECO:0000256" key="2">
    <source>
        <dbReference type="ARBA" id="ARBA00005417"/>
    </source>
</evidence>
<dbReference type="SUPFAM" id="SSF52540">
    <property type="entry name" value="P-loop containing nucleoside triphosphate hydrolases"/>
    <property type="match status" value="1"/>
</dbReference>
<keyword evidence="10" id="KW-1185">Reference proteome</keyword>
<dbReference type="InterPro" id="IPR050388">
    <property type="entry name" value="ABC_Ni/Peptide_Import"/>
</dbReference>
<evidence type="ECO:0000256" key="7">
    <source>
        <dbReference type="ARBA" id="ARBA00023136"/>
    </source>
</evidence>